<evidence type="ECO:0000256" key="1">
    <source>
        <dbReference type="SAM" id="Phobius"/>
    </source>
</evidence>
<keyword evidence="1" id="KW-0472">Membrane</keyword>
<keyword evidence="3" id="KW-1185">Reference proteome</keyword>
<accession>A0ABY8ALE4</accession>
<reference evidence="2 3" key="1">
    <citation type="submission" date="2022-03" db="EMBL/GenBank/DDBJ databases">
        <title>Streptomyces yunnanensis P86,complete genome.</title>
        <authorList>
            <person name="Chen S."/>
            <person name="Zhang Q."/>
        </authorList>
    </citation>
    <scope>NUCLEOTIDE SEQUENCE [LARGE SCALE GENOMIC DNA]</scope>
    <source>
        <strain evidence="2 3">P86</strain>
    </source>
</reference>
<organism evidence="2 3">
    <name type="scientific">Streptomyces yunnanensis</name>
    <dbReference type="NCBI Taxonomy" id="156453"/>
    <lineage>
        <taxon>Bacteria</taxon>
        <taxon>Bacillati</taxon>
        <taxon>Actinomycetota</taxon>
        <taxon>Actinomycetes</taxon>
        <taxon>Kitasatosporales</taxon>
        <taxon>Streptomycetaceae</taxon>
        <taxon>Streptomyces</taxon>
    </lineage>
</organism>
<gene>
    <name evidence="2" type="ORF">MOV08_43245</name>
</gene>
<evidence type="ECO:0000313" key="2">
    <source>
        <dbReference type="EMBL" id="WEB45436.1"/>
    </source>
</evidence>
<sequence length="172" mass="17759">MTQEPKRWRVRGGWRQDRGTYTLETVICVAVLIPFLGLLAAYGLAGIFDNSVEGAANSAARAASQAADADIAQARGQAAAEAALRQQDRNCTSRSIRIDTSDFAAPAGQAASVTATVTCTIPLSQLTVPGLPGSKTLTATAISVVDQYADKALGFGNSEGSWSANRSVGAGL</sequence>
<name>A0ABY8ALE4_9ACTN</name>
<dbReference type="RefSeq" id="WP_275311610.1">
    <property type="nucleotide sequence ID" value="NZ_CP095749.1"/>
</dbReference>
<proteinExistence type="predicted"/>
<feature type="transmembrane region" description="Helical" evidence="1">
    <location>
        <begin position="21"/>
        <end position="45"/>
    </location>
</feature>
<keyword evidence="1" id="KW-0812">Transmembrane</keyword>
<dbReference type="EMBL" id="CP095749">
    <property type="protein sequence ID" value="WEB45436.1"/>
    <property type="molecule type" value="Genomic_DNA"/>
</dbReference>
<evidence type="ECO:0008006" key="4">
    <source>
        <dbReference type="Google" id="ProtNLM"/>
    </source>
</evidence>
<keyword evidence="1" id="KW-1133">Transmembrane helix</keyword>
<evidence type="ECO:0000313" key="3">
    <source>
        <dbReference type="Proteomes" id="UP001218629"/>
    </source>
</evidence>
<protein>
    <recommendedName>
        <fullName evidence="4">TadE-like protein</fullName>
    </recommendedName>
</protein>
<dbReference type="Proteomes" id="UP001218629">
    <property type="component" value="Chromosome"/>
</dbReference>